<dbReference type="GO" id="GO:0016787">
    <property type="term" value="F:hydrolase activity"/>
    <property type="evidence" value="ECO:0007669"/>
    <property type="project" value="UniProtKB-KW"/>
</dbReference>
<evidence type="ECO:0000313" key="2">
    <source>
        <dbReference type="EMBL" id="GGA07379.1"/>
    </source>
</evidence>
<sequence length="196" mass="22022">MSLPNIGMLVVVLHDIHGITPFIKVTCERIQSTGADVLCPDLYTLVNPFAYNRGDNPHTFFLNNIGFEQPKERILELIHPLRSQYQHIVVLGFSVGATIAWRCSSESLINGVVGYYGSRIRNYMHTQPKCPVLLLFALNEPAFEPLTIQKSLESMSEHIDTRWYDAAHGFANSAGDSYCPESADAAWGEVMFFLKK</sequence>
<dbReference type="Gene3D" id="3.40.50.1820">
    <property type="entry name" value="alpha/beta hydrolase"/>
    <property type="match status" value="1"/>
</dbReference>
<evidence type="ECO:0000313" key="3">
    <source>
        <dbReference type="Proteomes" id="UP000615455"/>
    </source>
</evidence>
<dbReference type="InterPro" id="IPR029058">
    <property type="entry name" value="AB_hydrolase_fold"/>
</dbReference>
<dbReference type="EMBL" id="BMHE01000052">
    <property type="protein sequence ID" value="GGA07379.1"/>
    <property type="molecule type" value="Genomic_DNA"/>
</dbReference>
<dbReference type="SUPFAM" id="SSF53474">
    <property type="entry name" value="alpha/beta-Hydrolases"/>
    <property type="match status" value="1"/>
</dbReference>
<name>A0ABQ1FEQ1_9BACL</name>
<keyword evidence="3" id="KW-1185">Reference proteome</keyword>
<evidence type="ECO:0000259" key="1">
    <source>
        <dbReference type="Pfam" id="PF01738"/>
    </source>
</evidence>
<dbReference type="InterPro" id="IPR051049">
    <property type="entry name" value="Dienelactone_hydrolase-like"/>
</dbReference>
<feature type="domain" description="Dienelactone hydrolase" evidence="1">
    <location>
        <begin position="10"/>
        <end position="195"/>
    </location>
</feature>
<keyword evidence="2" id="KW-0378">Hydrolase</keyword>
<dbReference type="InterPro" id="IPR002925">
    <property type="entry name" value="Dienelactn_hydro"/>
</dbReference>
<dbReference type="Pfam" id="PF01738">
    <property type="entry name" value="DLH"/>
    <property type="match status" value="1"/>
</dbReference>
<organism evidence="2 3">
    <name type="scientific">Paenibacillus marchantiophytorum</name>
    <dbReference type="NCBI Taxonomy" id="1619310"/>
    <lineage>
        <taxon>Bacteria</taxon>
        <taxon>Bacillati</taxon>
        <taxon>Bacillota</taxon>
        <taxon>Bacilli</taxon>
        <taxon>Bacillales</taxon>
        <taxon>Paenibacillaceae</taxon>
        <taxon>Paenibacillus</taxon>
    </lineage>
</organism>
<dbReference type="RefSeq" id="WP_189019109.1">
    <property type="nucleotide sequence ID" value="NZ_BMHE01000052.1"/>
</dbReference>
<dbReference type="Proteomes" id="UP000615455">
    <property type="component" value="Unassembled WGS sequence"/>
</dbReference>
<reference evidence="3" key="1">
    <citation type="journal article" date="2019" name="Int. J. Syst. Evol. Microbiol.">
        <title>The Global Catalogue of Microorganisms (GCM) 10K type strain sequencing project: providing services to taxonomists for standard genome sequencing and annotation.</title>
        <authorList>
            <consortium name="The Broad Institute Genomics Platform"/>
            <consortium name="The Broad Institute Genome Sequencing Center for Infectious Disease"/>
            <person name="Wu L."/>
            <person name="Ma J."/>
        </authorList>
    </citation>
    <scope>NUCLEOTIDE SEQUENCE [LARGE SCALE GENOMIC DNA]</scope>
    <source>
        <strain evidence="3">CGMCC 1.15043</strain>
    </source>
</reference>
<gene>
    <name evidence="2" type="ORF">GCM10008018_61420</name>
</gene>
<comment type="caution">
    <text evidence="2">The sequence shown here is derived from an EMBL/GenBank/DDBJ whole genome shotgun (WGS) entry which is preliminary data.</text>
</comment>
<protein>
    <submittedName>
        <fullName evidence="2">Hydrolase</fullName>
    </submittedName>
</protein>
<accession>A0ABQ1FEQ1</accession>
<dbReference type="PANTHER" id="PTHR46623:SF6">
    <property type="entry name" value="ALPHA_BETA-HYDROLASES SUPERFAMILY PROTEIN"/>
    <property type="match status" value="1"/>
</dbReference>
<proteinExistence type="predicted"/>
<dbReference type="PANTHER" id="PTHR46623">
    <property type="entry name" value="CARBOXYMETHYLENEBUTENOLIDASE-RELATED"/>
    <property type="match status" value="1"/>
</dbReference>